<accession>E0W357</accession>
<keyword evidence="6" id="KW-0547">Nucleotide-binding</keyword>
<dbReference type="GO" id="GO:0001667">
    <property type="term" value="P:ameboidal-type cell migration"/>
    <property type="evidence" value="ECO:0007669"/>
    <property type="project" value="UniProtKB-ARBA"/>
</dbReference>
<evidence type="ECO:0000313" key="12">
    <source>
        <dbReference type="EMBL" id="EEB20063.1"/>
    </source>
</evidence>
<dbReference type="SMART" id="SM00175">
    <property type="entry name" value="RAB"/>
    <property type="match status" value="1"/>
</dbReference>
<dbReference type="GO" id="GO:0005525">
    <property type="term" value="F:GTP binding"/>
    <property type="evidence" value="ECO:0007669"/>
    <property type="project" value="UniProtKB-KW"/>
</dbReference>
<comment type="cofactor">
    <cofactor evidence="1">
        <name>Mg(2+)</name>
        <dbReference type="ChEBI" id="CHEBI:18420"/>
    </cofactor>
</comment>
<dbReference type="PANTHER" id="PTHR24072">
    <property type="entry name" value="RHO FAMILY GTPASE"/>
    <property type="match status" value="1"/>
</dbReference>
<evidence type="ECO:0000256" key="8">
    <source>
        <dbReference type="ARBA" id="ARBA00023134"/>
    </source>
</evidence>
<dbReference type="GO" id="GO:0035006">
    <property type="term" value="P:melanization defense response"/>
    <property type="evidence" value="ECO:0007669"/>
    <property type="project" value="UniProtKB-ARBA"/>
</dbReference>
<keyword evidence="11" id="KW-0449">Lipoprotein</keyword>
<dbReference type="SMART" id="SM00174">
    <property type="entry name" value="RHO"/>
    <property type="match status" value="1"/>
</dbReference>
<evidence type="ECO:0000256" key="3">
    <source>
        <dbReference type="ARBA" id="ARBA00022475"/>
    </source>
</evidence>
<keyword evidence="9" id="KW-0472">Membrane</keyword>
<keyword evidence="14" id="KW-1185">Reference proteome</keyword>
<dbReference type="HOGENOM" id="CLU_041217_21_7_1"/>
<dbReference type="GO" id="GO:0003924">
    <property type="term" value="F:GTPase activity"/>
    <property type="evidence" value="ECO:0007669"/>
    <property type="project" value="InterPro"/>
</dbReference>
<dbReference type="AlphaFoldDB" id="E0W357"/>
<sequence length="249" mass="27959">MMPPSSVGCENTLLTHKNNEIVCESQNKIKCVLVGDGQVGKTSLIVSYSTNDFPVDYVPTAFDNYNVVVMVDNQPVSLQLCDTAGQDDFNSIRTLCYPETDIFLVCFSVVNPSSFKNVQKKWVPEIRKHWPEAPMLLVGTQSDRKSDVKLLNQLTVNKEVPVSEQQAKALANCLGAKGYIETSALTQKQLKDAFDNAIVCALSRRRMLNLNNNNNNNNKNNYGRLKIKKIGPNGRWRKLICCFPQTRKI</sequence>
<evidence type="ECO:0000256" key="1">
    <source>
        <dbReference type="ARBA" id="ARBA00001946"/>
    </source>
</evidence>
<dbReference type="SMART" id="SM00173">
    <property type="entry name" value="RAS"/>
    <property type="match status" value="1"/>
</dbReference>
<dbReference type="RefSeq" id="XP_002432801.1">
    <property type="nucleotide sequence ID" value="XM_002432756.1"/>
</dbReference>
<evidence type="ECO:0000313" key="14">
    <source>
        <dbReference type="Proteomes" id="UP000009046"/>
    </source>
</evidence>
<evidence type="ECO:0000256" key="9">
    <source>
        <dbReference type="ARBA" id="ARBA00023136"/>
    </source>
</evidence>
<dbReference type="EMBL" id="DS235882">
    <property type="protein sequence ID" value="EEB20063.1"/>
    <property type="molecule type" value="Genomic_DNA"/>
</dbReference>
<dbReference type="EMBL" id="AAZO01007334">
    <property type="status" value="NOT_ANNOTATED_CDS"/>
    <property type="molecule type" value="Genomic_DNA"/>
</dbReference>
<dbReference type="VEuPathDB" id="VectorBase:PHUM601530"/>
<dbReference type="GO" id="GO:0035099">
    <property type="term" value="P:hemocyte migration"/>
    <property type="evidence" value="ECO:0007669"/>
    <property type="project" value="UniProtKB-ARBA"/>
</dbReference>
<keyword evidence="7" id="KW-0460">Magnesium</keyword>
<dbReference type="eggNOG" id="KOG0393">
    <property type="taxonomic scope" value="Eukaryota"/>
</dbReference>
<keyword evidence="10" id="KW-0564">Palmitate</keyword>
<evidence type="ECO:0000256" key="10">
    <source>
        <dbReference type="ARBA" id="ARBA00023139"/>
    </source>
</evidence>
<dbReference type="CTD" id="8236942"/>
<dbReference type="GO" id="GO:0007010">
    <property type="term" value="P:cytoskeleton organization"/>
    <property type="evidence" value="ECO:0007669"/>
    <property type="project" value="UniProtKB-ARBA"/>
</dbReference>
<dbReference type="InterPro" id="IPR001806">
    <property type="entry name" value="Small_GTPase"/>
</dbReference>
<dbReference type="GO" id="GO:0007264">
    <property type="term" value="P:small GTPase-mediated signal transduction"/>
    <property type="evidence" value="ECO:0007669"/>
    <property type="project" value="InterPro"/>
</dbReference>
<dbReference type="PROSITE" id="PS51420">
    <property type="entry name" value="RHO"/>
    <property type="match status" value="1"/>
</dbReference>
<evidence type="ECO:0000256" key="6">
    <source>
        <dbReference type="ARBA" id="ARBA00022741"/>
    </source>
</evidence>
<dbReference type="GO" id="GO:0022603">
    <property type="term" value="P:regulation of anatomical structure morphogenesis"/>
    <property type="evidence" value="ECO:0007669"/>
    <property type="project" value="UniProtKB-ARBA"/>
</dbReference>
<dbReference type="Pfam" id="PF00071">
    <property type="entry name" value="Ras"/>
    <property type="match status" value="1"/>
</dbReference>
<dbReference type="PROSITE" id="PS51419">
    <property type="entry name" value="RAB"/>
    <property type="match status" value="1"/>
</dbReference>
<reference evidence="13" key="3">
    <citation type="submission" date="2021-02" db="UniProtKB">
        <authorList>
            <consortium name="EnsemblMetazoa"/>
        </authorList>
    </citation>
    <scope>IDENTIFICATION</scope>
    <source>
        <strain evidence="13">USDA</strain>
    </source>
</reference>
<dbReference type="PROSITE" id="PS51421">
    <property type="entry name" value="RAS"/>
    <property type="match status" value="1"/>
</dbReference>
<dbReference type="InterPro" id="IPR027417">
    <property type="entry name" value="P-loop_NTPase"/>
</dbReference>
<dbReference type="NCBIfam" id="TIGR00231">
    <property type="entry name" value="small_GTP"/>
    <property type="match status" value="1"/>
</dbReference>
<dbReference type="InterPro" id="IPR005225">
    <property type="entry name" value="Small_GTP-bd"/>
</dbReference>
<dbReference type="GO" id="GO:0003006">
    <property type="term" value="P:developmental process involved in reproduction"/>
    <property type="evidence" value="ECO:0007669"/>
    <property type="project" value="UniProtKB-ARBA"/>
</dbReference>
<dbReference type="InParanoid" id="E0W357"/>
<keyword evidence="3" id="KW-1003">Cell membrane</keyword>
<keyword evidence="5" id="KW-0479">Metal-binding</keyword>
<dbReference type="EnsemblMetazoa" id="PHUM601530-RA">
    <property type="protein sequence ID" value="PHUM601530-PA"/>
    <property type="gene ID" value="PHUM601530"/>
</dbReference>
<proteinExistence type="predicted"/>
<organism>
    <name type="scientific">Pediculus humanus subsp. corporis</name>
    <name type="common">Body louse</name>
    <dbReference type="NCBI Taxonomy" id="121224"/>
    <lineage>
        <taxon>Eukaryota</taxon>
        <taxon>Metazoa</taxon>
        <taxon>Ecdysozoa</taxon>
        <taxon>Arthropoda</taxon>
        <taxon>Hexapoda</taxon>
        <taxon>Insecta</taxon>
        <taxon>Pterygota</taxon>
        <taxon>Neoptera</taxon>
        <taxon>Paraneoptera</taxon>
        <taxon>Psocodea</taxon>
        <taxon>Troctomorpha</taxon>
        <taxon>Phthiraptera</taxon>
        <taxon>Anoplura</taxon>
        <taxon>Pediculidae</taxon>
        <taxon>Pediculus</taxon>
    </lineage>
</organism>
<comment type="subcellular location">
    <subcellularLocation>
        <location evidence="2">Cell membrane</location>
        <topology evidence="2">Lipid-anchor</topology>
        <orientation evidence="2">Cytoplasmic side</orientation>
    </subcellularLocation>
</comment>
<protein>
    <submittedName>
        <fullName evidence="12 13">GTPase_rho, putative</fullName>
    </submittedName>
</protein>
<dbReference type="OMA" id="PEIHKHA"/>
<evidence type="ECO:0000256" key="7">
    <source>
        <dbReference type="ARBA" id="ARBA00022842"/>
    </source>
</evidence>
<dbReference type="GO" id="GO:0022412">
    <property type="term" value="P:cellular process involved in reproduction in multicellular organism"/>
    <property type="evidence" value="ECO:0007669"/>
    <property type="project" value="UniProtKB-ARBA"/>
</dbReference>
<keyword evidence="8" id="KW-0342">GTP-binding</keyword>
<dbReference type="GO" id="GO:0005886">
    <property type="term" value="C:plasma membrane"/>
    <property type="evidence" value="ECO:0007669"/>
    <property type="project" value="UniProtKB-SubCell"/>
</dbReference>
<evidence type="ECO:0000256" key="11">
    <source>
        <dbReference type="ARBA" id="ARBA00023288"/>
    </source>
</evidence>
<dbReference type="GeneID" id="8236942"/>
<evidence type="ECO:0000256" key="2">
    <source>
        <dbReference type="ARBA" id="ARBA00004342"/>
    </source>
</evidence>
<dbReference type="SUPFAM" id="SSF52540">
    <property type="entry name" value="P-loop containing nucleoside triphosphate hydrolases"/>
    <property type="match status" value="1"/>
</dbReference>
<dbReference type="GO" id="GO:0046872">
    <property type="term" value="F:metal ion binding"/>
    <property type="evidence" value="ECO:0007669"/>
    <property type="project" value="UniProtKB-KW"/>
</dbReference>
<evidence type="ECO:0000313" key="13">
    <source>
        <dbReference type="EnsemblMetazoa" id="PHUM601530-PA"/>
    </source>
</evidence>
<evidence type="ECO:0000256" key="4">
    <source>
        <dbReference type="ARBA" id="ARBA00022553"/>
    </source>
</evidence>
<dbReference type="FunFam" id="3.40.50.300:FF:000561">
    <property type="entry name" value="rho-related GTP-binding protein RhoV"/>
    <property type="match status" value="1"/>
</dbReference>
<dbReference type="InterPro" id="IPR003578">
    <property type="entry name" value="Small_GTPase_Rho"/>
</dbReference>
<name>E0W357_PEDHC</name>
<gene>
    <name evidence="13" type="primary">8236942</name>
    <name evidence="12" type="ORF">Phum_PHUM601530</name>
</gene>
<dbReference type="Proteomes" id="UP000009046">
    <property type="component" value="Unassembled WGS sequence"/>
</dbReference>
<dbReference type="OrthoDB" id="8830751at2759"/>
<dbReference type="STRING" id="121224.E0W357"/>
<reference evidence="12" key="1">
    <citation type="submission" date="2007-04" db="EMBL/GenBank/DDBJ databases">
        <title>Annotation of Pediculus humanus corporis strain USDA.</title>
        <authorList>
            <person name="Kirkness E."/>
            <person name="Hannick L."/>
            <person name="Hass B."/>
            <person name="Bruggner R."/>
            <person name="Lawson D."/>
            <person name="Bidwell S."/>
            <person name="Joardar V."/>
            <person name="Caler E."/>
            <person name="Walenz B."/>
            <person name="Inman J."/>
            <person name="Schobel S."/>
            <person name="Galinsky K."/>
            <person name="Amedeo P."/>
            <person name="Strausberg R."/>
        </authorList>
    </citation>
    <scope>NUCLEOTIDE SEQUENCE</scope>
    <source>
        <strain evidence="12">USDA</strain>
    </source>
</reference>
<keyword evidence="4" id="KW-0597">Phosphoprotein</keyword>
<dbReference type="PRINTS" id="PR00449">
    <property type="entry name" value="RASTRNSFRMNG"/>
</dbReference>
<evidence type="ECO:0000256" key="5">
    <source>
        <dbReference type="ARBA" id="ARBA00022723"/>
    </source>
</evidence>
<dbReference type="KEGG" id="phu:Phum_PHUM601530"/>
<dbReference type="Gene3D" id="3.40.50.300">
    <property type="entry name" value="P-loop containing nucleotide triphosphate hydrolases"/>
    <property type="match status" value="1"/>
</dbReference>
<reference evidence="12" key="2">
    <citation type="submission" date="2007-04" db="EMBL/GenBank/DDBJ databases">
        <title>The genome of the human body louse.</title>
        <authorList>
            <consortium name="The Human Body Louse Genome Consortium"/>
            <person name="Kirkness E."/>
            <person name="Walenz B."/>
            <person name="Hass B."/>
            <person name="Bruggner R."/>
            <person name="Strausberg R."/>
        </authorList>
    </citation>
    <scope>NUCLEOTIDE SEQUENCE</scope>
    <source>
        <strain evidence="12">USDA</strain>
    </source>
</reference>